<dbReference type="PANTHER" id="PTHR44873:SF1">
    <property type="entry name" value="DNAJ HOMOLOG SUBFAMILY C MEMBER 30, MITOCHONDRIAL"/>
    <property type="match status" value="1"/>
</dbReference>
<dbReference type="Gene3D" id="1.10.287.110">
    <property type="entry name" value="DnaJ domain"/>
    <property type="match status" value="1"/>
</dbReference>
<dbReference type="GeneTree" id="ENSGT00510000048685"/>
<name>A0A3P8TXU2_AMPPE</name>
<sequence>MSERDAELTPFSSPASVWISLRLLPLSAPPAAPQRLGRSQQAAAAVQSRGPAVLPAGWAEGGGAEGELLFFLHASNHLYCGQFLFTRAYSGNGTRSEPLYKTKTGYYEILEVSPTSTQAQIKTAYYKQSFIYHPDRNAGSDQATIRFSEISEAYTVLGNKGLRKKYDRGLLTASDLTGTARPSAKASGKPQAESRRSLSACHLLPTEEASVVDLQPFSTSVQLLWLS</sequence>
<keyword evidence="4" id="KW-1185">Reference proteome</keyword>
<dbReference type="PANTHER" id="PTHR44873">
    <property type="entry name" value="DNAJ HOMOLOG SUBFAMILY C MEMBER 30, MITOCHONDRIAL"/>
    <property type="match status" value="1"/>
</dbReference>
<dbReference type="AlphaFoldDB" id="A0A3P8TXU2"/>
<dbReference type="CDD" id="cd06257">
    <property type="entry name" value="DnaJ"/>
    <property type="match status" value="1"/>
</dbReference>
<proteinExistence type="predicted"/>
<dbReference type="PRINTS" id="PR00625">
    <property type="entry name" value="JDOMAIN"/>
</dbReference>
<dbReference type="Proteomes" id="UP000265080">
    <property type="component" value="Chromosome 18"/>
</dbReference>
<dbReference type="Ensembl" id="ENSAPET00000030714.1">
    <property type="protein sequence ID" value="ENSAPEP00000029914.1"/>
    <property type="gene ID" value="ENSAPEG00000021253.1"/>
</dbReference>
<dbReference type="SMART" id="SM00271">
    <property type="entry name" value="DnaJ"/>
    <property type="match status" value="1"/>
</dbReference>
<dbReference type="InterPro" id="IPR053025">
    <property type="entry name" value="Mito_ATP_Synthase-Asso"/>
</dbReference>
<dbReference type="PROSITE" id="PS50076">
    <property type="entry name" value="DNAJ_2"/>
    <property type="match status" value="1"/>
</dbReference>
<dbReference type="InterPro" id="IPR036869">
    <property type="entry name" value="J_dom_sf"/>
</dbReference>
<reference evidence="3" key="3">
    <citation type="submission" date="2025-09" db="UniProtKB">
        <authorList>
            <consortium name="Ensembl"/>
        </authorList>
    </citation>
    <scope>IDENTIFICATION</scope>
</reference>
<evidence type="ECO:0000259" key="2">
    <source>
        <dbReference type="PROSITE" id="PS50076"/>
    </source>
</evidence>
<evidence type="ECO:0000256" key="1">
    <source>
        <dbReference type="SAM" id="MobiDB-lite"/>
    </source>
</evidence>
<feature type="domain" description="J" evidence="2">
    <location>
        <begin position="105"/>
        <end position="170"/>
    </location>
</feature>
<accession>A0A3P8TXU2</accession>
<dbReference type="STRING" id="161767.ENSAPEP00000029914"/>
<reference evidence="3 4" key="1">
    <citation type="submission" date="2018-03" db="EMBL/GenBank/DDBJ databases">
        <title>Finding Nemo's genes: A chromosome-scale reference assembly of the genome of the orange clownfish Amphiprion percula.</title>
        <authorList>
            <person name="Lehmann R."/>
        </authorList>
    </citation>
    <scope>NUCLEOTIDE SEQUENCE</scope>
</reference>
<dbReference type="InterPro" id="IPR001623">
    <property type="entry name" value="DnaJ_domain"/>
</dbReference>
<evidence type="ECO:0000313" key="3">
    <source>
        <dbReference type="Ensembl" id="ENSAPEP00000029914.1"/>
    </source>
</evidence>
<evidence type="ECO:0000313" key="4">
    <source>
        <dbReference type="Proteomes" id="UP000265080"/>
    </source>
</evidence>
<reference evidence="3" key="2">
    <citation type="submission" date="2025-08" db="UniProtKB">
        <authorList>
            <consortium name="Ensembl"/>
        </authorList>
    </citation>
    <scope>IDENTIFICATION</scope>
</reference>
<feature type="region of interest" description="Disordered" evidence="1">
    <location>
        <begin position="178"/>
        <end position="198"/>
    </location>
</feature>
<dbReference type="Pfam" id="PF00226">
    <property type="entry name" value="DnaJ"/>
    <property type="match status" value="1"/>
</dbReference>
<organism evidence="3 4">
    <name type="scientific">Amphiprion percula</name>
    <name type="common">Orange clownfish</name>
    <name type="synonym">Lutjanus percula</name>
    <dbReference type="NCBI Taxonomy" id="161767"/>
    <lineage>
        <taxon>Eukaryota</taxon>
        <taxon>Metazoa</taxon>
        <taxon>Chordata</taxon>
        <taxon>Craniata</taxon>
        <taxon>Vertebrata</taxon>
        <taxon>Euteleostomi</taxon>
        <taxon>Actinopterygii</taxon>
        <taxon>Neopterygii</taxon>
        <taxon>Teleostei</taxon>
        <taxon>Neoteleostei</taxon>
        <taxon>Acanthomorphata</taxon>
        <taxon>Ovalentaria</taxon>
        <taxon>Pomacentridae</taxon>
        <taxon>Amphiprion</taxon>
    </lineage>
</organism>
<protein>
    <recommendedName>
        <fullName evidence="2">J domain-containing protein</fullName>
    </recommendedName>
</protein>
<dbReference type="SUPFAM" id="SSF46565">
    <property type="entry name" value="Chaperone J-domain"/>
    <property type="match status" value="1"/>
</dbReference>